<evidence type="ECO:0000256" key="1">
    <source>
        <dbReference type="SAM" id="Phobius"/>
    </source>
</evidence>
<proteinExistence type="predicted"/>
<evidence type="ECO:0000313" key="3">
    <source>
        <dbReference type="Proteomes" id="UP000652567"/>
    </source>
</evidence>
<name>A0A928V7A8_9GAMM</name>
<comment type="caution">
    <text evidence="2">The sequence shown here is derived from an EMBL/GenBank/DDBJ whole genome shotgun (WGS) entry which is preliminary data.</text>
</comment>
<dbReference type="InterPro" id="IPR047676">
    <property type="entry name" value="FxLYD_dom"/>
</dbReference>
<keyword evidence="3" id="KW-1185">Reference proteome</keyword>
<accession>A0A928V7A8</accession>
<keyword evidence="1" id="KW-0812">Transmembrane</keyword>
<organism evidence="2 3">
    <name type="scientific">Cellvibrio polysaccharolyticus</name>
    <dbReference type="NCBI Taxonomy" id="2082724"/>
    <lineage>
        <taxon>Bacteria</taxon>
        <taxon>Pseudomonadati</taxon>
        <taxon>Pseudomonadota</taxon>
        <taxon>Gammaproteobacteria</taxon>
        <taxon>Cellvibrionales</taxon>
        <taxon>Cellvibrionaceae</taxon>
        <taxon>Cellvibrio</taxon>
    </lineage>
</organism>
<keyword evidence="1" id="KW-0472">Membrane</keyword>
<keyword evidence="1" id="KW-1133">Transmembrane helix</keyword>
<gene>
    <name evidence="2" type="ORF">C4F51_13585</name>
</gene>
<dbReference type="EMBL" id="PRDL01000001">
    <property type="protein sequence ID" value="MBE8718221.1"/>
    <property type="molecule type" value="Genomic_DNA"/>
</dbReference>
<protein>
    <submittedName>
        <fullName evidence="2">Uncharacterized protein</fullName>
    </submittedName>
</protein>
<evidence type="ECO:0000313" key="2">
    <source>
        <dbReference type="EMBL" id="MBE8718221.1"/>
    </source>
</evidence>
<reference evidence="2" key="1">
    <citation type="submission" date="2018-07" db="EMBL/GenBank/DDBJ databases">
        <title>Genome assembly of strain Ka43.</title>
        <authorList>
            <person name="Kukolya J."/>
            <person name="Nagy I."/>
            <person name="Horvath B."/>
            <person name="Toth A."/>
        </authorList>
    </citation>
    <scope>NUCLEOTIDE SEQUENCE</scope>
    <source>
        <strain evidence="2">KB43</strain>
    </source>
</reference>
<dbReference type="Proteomes" id="UP000652567">
    <property type="component" value="Unassembled WGS sequence"/>
</dbReference>
<feature type="transmembrane region" description="Helical" evidence="1">
    <location>
        <begin position="15"/>
        <end position="35"/>
    </location>
</feature>
<dbReference type="NCBIfam" id="NF038353">
    <property type="entry name" value="FxLYD_dom"/>
    <property type="match status" value="1"/>
</dbReference>
<sequence length="162" mass="18477">MSFIKASGIKVANGFLYGVGFMLALVAISSGSFFYMEKHFEEEAKARDAVWEAERKTRFREFDETALLELSVSRERINSQEFTLLGTIENKGDASWSAVGIKAELFNEAGEFIEECSEYVTKLLRSGETINFKMSCGHPITLQLNDYKYYKISVVDAHYHRQ</sequence>
<dbReference type="RefSeq" id="WP_193910600.1">
    <property type="nucleotide sequence ID" value="NZ_PRDL01000001.1"/>
</dbReference>
<dbReference type="AlphaFoldDB" id="A0A928V7A8"/>